<keyword evidence="2" id="KW-1133">Transmembrane helix</keyword>
<dbReference type="PANTHER" id="PTHR10704">
    <property type="entry name" value="CARBOHYDRATE SULFOTRANSFERASE"/>
    <property type="match status" value="1"/>
</dbReference>
<evidence type="ECO:0000256" key="2">
    <source>
        <dbReference type="SAM" id="Phobius"/>
    </source>
</evidence>
<feature type="transmembrane region" description="Helical" evidence="2">
    <location>
        <begin position="40"/>
        <end position="61"/>
    </location>
</feature>
<accession>A0AAD9UYJ6</accession>
<proteinExistence type="predicted"/>
<dbReference type="InterPro" id="IPR051135">
    <property type="entry name" value="Gal/GlcNAc/GalNAc_ST"/>
</dbReference>
<evidence type="ECO:0000256" key="1">
    <source>
        <dbReference type="SAM" id="MobiDB-lite"/>
    </source>
</evidence>
<feature type="compositionally biased region" description="Polar residues" evidence="1">
    <location>
        <begin position="81"/>
        <end position="93"/>
    </location>
</feature>
<dbReference type="InterPro" id="IPR000863">
    <property type="entry name" value="Sulfotransferase_dom"/>
</dbReference>
<feature type="non-terminal residue" evidence="4">
    <location>
        <position position="1"/>
    </location>
</feature>
<evidence type="ECO:0000313" key="5">
    <source>
        <dbReference type="Proteomes" id="UP001249851"/>
    </source>
</evidence>
<evidence type="ECO:0000259" key="3">
    <source>
        <dbReference type="Pfam" id="PF00685"/>
    </source>
</evidence>
<dbReference type="GO" id="GO:0006044">
    <property type="term" value="P:N-acetylglucosamine metabolic process"/>
    <property type="evidence" value="ECO:0007669"/>
    <property type="project" value="TreeGrafter"/>
</dbReference>
<feature type="domain" description="Sulfotransferase" evidence="3">
    <location>
        <begin position="141"/>
        <end position="394"/>
    </location>
</feature>
<feature type="region of interest" description="Disordered" evidence="1">
    <location>
        <begin position="72"/>
        <end position="133"/>
    </location>
</feature>
<dbReference type="GO" id="GO:0001517">
    <property type="term" value="F:N-acetylglucosamine 6-O-sulfotransferase activity"/>
    <property type="evidence" value="ECO:0007669"/>
    <property type="project" value="TreeGrafter"/>
</dbReference>
<dbReference type="PANTHER" id="PTHR10704:SF44">
    <property type="entry name" value="LD35051P-RELATED"/>
    <property type="match status" value="1"/>
</dbReference>
<reference evidence="4" key="1">
    <citation type="journal article" date="2023" name="G3 (Bethesda)">
        <title>Whole genome assembly and annotation of the endangered Caribbean coral Acropora cervicornis.</title>
        <authorList>
            <person name="Selwyn J.D."/>
            <person name="Vollmer S.V."/>
        </authorList>
    </citation>
    <scope>NUCLEOTIDE SEQUENCE</scope>
    <source>
        <strain evidence="4">K2</strain>
    </source>
</reference>
<keyword evidence="5" id="KW-1185">Reference proteome</keyword>
<gene>
    <name evidence="4" type="ORF">P5673_023875</name>
</gene>
<dbReference type="SUPFAM" id="SSF52540">
    <property type="entry name" value="P-loop containing nucleoside triphosphate hydrolases"/>
    <property type="match status" value="1"/>
</dbReference>
<name>A0AAD9UYJ6_ACRCE</name>
<evidence type="ECO:0000313" key="4">
    <source>
        <dbReference type="EMBL" id="KAK2554641.1"/>
    </source>
</evidence>
<organism evidence="4 5">
    <name type="scientific">Acropora cervicornis</name>
    <name type="common">Staghorn coral</name>
    <dbReference type="NCBI Taxonomy" id="6130"/>
    <lineage>
        <taxon>Eukaryota</taxon>
        <taxon>Metazoa</taxon>
        <taxon>Cnidaria</taxon>
        <taxon>Anthozoa</taxon>
        <taxon>Hexacorallia</taxon>
        <taxon>Scleractinia</taxon>
        <taxon>Astrocoeniina</taxon>
        <taxon>Acroporidae</taxon>
        <taxon>Acropora</taxon>
    </lineage>
</organism>
<protein>
    <submittedName>
        <fullName evidence="4">Carbohydrate sulfotransferase 3</fullName>
    </submittedName>
</protein>
<dbReference type="EMBL" id="JARQWQ010000068">
    <property type="protein sequence ID" value="KAK2554641.1"/>
    <property type="molecule type" value="Genomic_DNA"/>
</dbReference>
<dbReference type="Proteomes" id="UP001249851">
    <property type="component" value="Unassembled WGS sequence"/>
</dbReference>
<sequence length="451" mass="51377">NFDRKTLQGRLSALLSTLVNLKRFNSSRTLSGIVMPHLRFILRFFFATILVMGSFYTFMVLRSNDLIPNARSQVRKKESQTGENPCQGCTNPPDSVPPFQVTDKSKKAGISGTDSSQPQTLHDRSNSVDPTTTKTVKRRSLVIFGDDRSGTTFLTRMFYEDSRIFTVYEPLWVTSRWSKSEAGRDRVKDVNEVIGAVMSCQFVDNPIALKFLESTSKKWAPGLRSNPFRSPFICNKTGKEPMSCPESGSLPNVVQDVCLRHFKHSVTKVAIVRVPDRKLSHIFPKIIHDHNDTEVRLLHVVRDPRGSVNSRINLRWIKDYQSRGFLLLPRDTCEGILQNVKYGASLEGSLKERYKLVRYKDIALFPVKTASEIYKFAGFEIPESVVHWIVKSTQPSKELLAKEAKNAFSPIRNASANVEKWRREAPIERTRIIEKECSELFDFLGLERLAT</sequence>
<dbReference type="InterPro" id="IPR027417">
    <property type="entry name" value="P-loop_NTPase"/>
</dbReference>
<dbReference type="Pfam" id="PF00685">
    <property type="entry name" value="Sulfotransfer_1"/>
    <property type="match status" value="1"/>
</dbReference>
<comment type="caution">
    <text evidence="4">The sequence shown here is derived from an EMBL/GenBank/DDBJ whole genome shotgun (WGS) entry which is preliminary data.</text>
</comment>
<keyword evidence="2" id="KW-0472">Membrane</keyword>
<keyword evidence="2" id="KW-0812">Transmembrane</keyword>
<reference evidence="4" key="2">
    <citation type="journal article" date="2023" name="Science">
        <title>Genomic signatures of disease resistance in endangered staghorn corals.</title>
        <authorList>
            <person name="Vollmer S.V."/>
            <person name="Selwyn J.D."/>
            <person name="Despard B.A."/>
            <person name="Roesel C.L."/>
        </authorList>
    </citation>
    <scope>NUCLEOTIDE SEQUENCE</scope>
    <source>
        <strain evidence="4">K2</strain>
    </source>
</reference>
<dbReference type="AlphaFoldDB" id="A0AAD9UYJ6"/>
<dbReference type="Gene3D" id="3.40.50.300">
    <property type="entry name" value="P-loop containing nucleotide triphosphate hydrolases"/>
    <property type="match status" value="1"/>
</dbReference>
<dbReference type="GO" id="GO:0006790">
    <property type="term" value="P:sulfur compound metabolic process"/>
    <property type="evidence" value="ECO:0007669"/>
    <property type="project" value="TreeGrafter"/>
</dbReference>